<dbReference type="GO" id="GO:0042147">
    <property type="term" value="P:retrograde transport, endosome to Golgi"/>
    <property type="evidence" value="ECO:0007669"/>
    <property type="project" value="InterPro"/>
</dbReference>
<name>A0A8J2HRF9_COTCN</name>
<dbReference type="InterPro" id="IPR019514">
    <property type="entry name" value="Syndetin_C"/>
</dbReference>
<dbReference type="Proteomes" id="UP000786811">
    <property type="component" value="Unassembled WGS sequence"/>
</dbReference>
<dbReference type="InterPro" id="IPR040047">
    <property type="entry name" value="VPS50"/>
</dbReference>
<protein>
    <submittedName>
        <fullName evidence="2">Similar to VPS50: Syndetin (Homo sapiens)</fullName>
    </submittedName>
</protein>
<dbReference type="OrthoDB" id="10263345at2759"/>
<organism evidence="2 3">
    <name type="scientific">Cotesia congregata</name>
    <name type="common">Parasitoid wasp</name>
    <name type="synonym">Apanteles congregatus</name>
    <dbReference type="NCBI Taxonomy" id="51543"/>
    <lineage>
        <taxon>Eukaryota</taxon>
        <taxon>Metazoa</taxon>
        <taxon>Ecdysozoa</taxon>
        <taxon>Arthropoda</taxon>
        <taxon>Hexapoda</taxon>
        <taxon>Insecta</taxon>
        <taxon>Pterygota</taxon>
        <taxon>Neoptera</taxon>
        <taxon>Endopterygota</taxon>
        <taxon>Hymenoptera</taxon>
        <taxon>Apocrita</taxon>
        <taxon>Ichneumonoidea</taxon>
        <taxon>Braconidae</taxon>
        <taxon>Microgastrinae</taxon>
        <taxon>Cotesia</taxon>
    </lineage>
</organism>
<accession>A0A8J2HRF9</accession>
<dbReference type="AlphaFoldDB" id="A0A8J2HRF9"/>
<evidence type="ECO:0000313" key="3">
    <source>
        <dbReference type="Proteomes" id="UP000786811"/>
    </source>
</evidence>
<dbReference type="GO" id="GO:0000149">
    <property type="term" value="F:SNARE binding"/>
    <property type="evidence" value="ECO:0007669"/>
    <property type="project" value="TreeGrafter"/>
</dbReference>
<dbReference type="GO" id="GO:0032456">
    <property type="term" value="P:endocytic recycling"/>
    <property type="evidence" value="ECO:0007669"/>
    <property type="project" value="InterPro"/>
</dbReference>
<reference evidence="2" key="1">
    <citation type="submission" date="2021-04" db="EMBL/GenBank/DDBJ databases">
        <authorList>
            <person name="Chebbi M.A.C M."/>
        </authorList>
    </citation>
    <scope>NUCLEOTIDE SEQUENCE</scope>
</reference>
<sequence>MLRLMEASEEFCGKKLEILQQSMKEQCSLYFAQYHASRLDELCIFLEHDGWELCPVKSTFTATQLQEFKSLESVLNDSELLGSTNTTNAKFDNTKDEDILATIGEKTVDYISEDSEDEINHDSILNYAFQRLYTKKKIKTRLAVPMVTNTTLNVLRVCGRYLQMSKLLTSIAVTVIQSMIQFFELYLYCINLFFTSDFNITSKSVYTSKLRSTLTRIEKNLIRDGTINMDDETLKVRRLNLSPVVDLHSDDNFFGLAERVVGVESLIFLGQQYDNLQSYLRRLISENSEKGFLDQFYTETVRSAVDLRKPVYMAVVSKYFKDTNIITLMNKVNWEIKDVMSQHSSYIDVLHHEIEAFARSLNNLTRIIPITTDVKFALWDNVAHLITNTTSETLLWQAVLLFNTSSIYSKLEIHYVENHNSNNYYYVHRFVAERN</sequence>
<dbReference type="GO" id="GO:0005829">
    <property type="term" value="C:cytosol"/>
    <property type="evidence" value="ECO:0007669"/>
    <property type="project" value="GOC"/>
</dbReference>
<evidence type="ECO:0000259" key="1">
    <source>
        <dbReference type="Pfam" id="PF10474"/>
    </source>
</evidence>
<gene>
    <name evidence="2" type="ORF">HICCMSTLAB_LOCUS13941</name>
</gene>
<dbReference type="PANTHER" id="PTHR13258:SF0">
    <property type="entry name" value="SYNDETIN"/>
    <property type="match status" value="1"/>
</dbReference>
<evidence type="ECO:0000313" key="2">
    <source>
        <dbReference type="EMBL" id="CAG5109305.1"/>
    </source>
</evidence>
<dbReference type="GO" id="GO:1990745">
    <property type="term" value="C:EARP complex"/>
    <property type="evidence" value="ECO:0007669"/>
    <property type="project" value="InterPro"/>
</dbReference>
<dbReference type="EMBL" id="CAJNRD030001124">
    <property type="protein sequence ID" value="CAG5109305.1"/>
    <property type="molecule type" value="Genomic_DNA"/>
</dbReference>
<dbReference type="PANTHER" id="PTHR13258">
    <property type="entry name" value="SYNDETIN"/>
    <property type="match status" value="1"/>
</dbReference>
<comment type="caution">
    <text evidence="2">The sequence shown here is derived from an EMBL/GenBank/DDBJ whole genome shotgun (WGS) entry which is preliminary data.</text>
</comment>
<keyword evidence="3" id="KW-1185">Reference proteome</keyword>
<feature type="domain" description="Syndetin C-terminal" evidence="1">
    <location>
        <begin position="253"/>
        <end position="389"/>
    </location>
</feature>
<dbReference type="Pfam" id="PF10474">
    <property type="entry name" value="Syndetin_C"/>
    <property type="match status" value="1"/>
</dbReference>
<proteinExistence type="predicted"/>